<dbReference type="RefSeq" id="WP_117329164.1">
    <property type="nucleotide sequence ID" value="NZ_QUWK01000002.1"/>
</dbReference>
<sequence length="288" mass="31007">MKLSKRISEELQKAVVELDEGVLEKIREAHAIESAAAEASRGSQASLAVLNAILDNLAQAKAQSLPMCQDTGMFLVFVDVGKACPLALAEIETEILEGCADAVKKAHFRRSVVIEPVYERINTQDNLPPVIWWNLVEGRGLTIQILLKGFGSENCSSVRMLNPTGGEEAIINAVEEIVSESGGKPCPPIFVGVGLGGSMDRAAYLSKRALLRDVRVTHPEKRYAELEEKILARLQRLGIGSGGLGGMITALHVAIAYESTHIAGLPLAVSINCWADRKATIVWEGDDA</sequence>
<keyword evidence="5" id="KW-0411">Iron-sulfur</keyword>
<dbReference type="NCBIfam" id="TIGR00722">
    <property type="entry name" value="ttdA_fumA_fumB"/>
    <property type="match status" value="1"/>
</dbReference>
<dbReference type="Pfam" id="PF05681">
    <property type="entry name" value="Fumerase"/>
    <property type="match status" value="1"/>
</dbReference>
<organism evidence="8 9">
    <name type="scientific">Sphaerochaeta halotolerans</name>
    <dbReference type="NCBI Taxonomy" id="2293840"/>
    <lineage>
        <taxon>Bacteria</taxon>
        <taxon>Pseudomonadati</taxon>
        <taxon>Spirochaetota</taxon>
        <taxon>Spirochaetia</taxon>
        <taxon>Spirochaetales</taxon>
        <taxon>Sphaerochaetaceae</taxon>
        <taxon>Sphaerochaeta</taxon>
    </lineage>
</organism>
<dbReference type="Proteomes" id="UP000264002">
    <property type="component" value="Unassembled WGS sequence"/>
</dbReference>
<evidence type="ECO:0000256" key="2">
    <source>
        <dbReference type="ARBA" id="ARBA00022485"/>
    </source>
</evidence>
<gene>
    <name evidence="8" type="ORF">DYP60_01810</name>
</gene>
<keyword evidence="4" id="KW-0408">Iron</keyword>
<feature type="domain" description="Fe-S hydro-lyase tartrate dehydratase alpha-type catalytic" evidence="7">
    <location>
        <begin position="7"/>
        <end position="281"/>
    </location>
</feature>
<dbReference type="GO" id="GO:0016829">
    <property type="term" value="F:lyase activity"/>
    <property type="evidence" value="ECO:0007669"/>
    <property type="project" value="UniProtKB-KW"/>
</dbReference>
<evidence type="ECO:0000256" key="5">
    <source>
        <dbReference type="ARBA" id="ARBA00023014"/>
    </source>
</evidence>
<evidence type="ECO:0000256" key="1">
    <source>
        <dbReference type="ARBA" id="ARBA00008876"/>
    </source>
</evidence>
<accession>A0A372MIY8</accession>
<evidence type="ECO:0000256" key="3">
    <source>
        <dbReference type="ARBA" id="ARBA00022723"/>
    </source>
</evidence>
<evidence type="ECO:0000313" key="8">
    <source>
        <dbReference type="EMBL" id="RFU95767.1"/>
    </source>
</evidence>
<proteinExistence type="inferred from homology"/>
<dbReference type="PANTHER" id="PTHR30389">
    <property type="entry name" value="FUMARATE HYDRATASE-RELATED"/>
    <property type="match status" value="1"/>
</dbReference>
<reference evidence="9" key="1">
    <citation type="submission" date="2018-08" db="EMBL/GenBank/DDBJ databases">
        <authorList>
            <person name="Grouzdev D.S."/>
            <person name="Krutkina M.S."/>
        </authorList>
    </citation>
    <scope>NUCLEOTIDE SEQUENCE [LARGE SCALE GENOMIC DNA]</scope>
    <source>
        <strain evidence="9">4-11</strain>
    </source>
</reference>
<evidence type="ECO:0000313" key="9">
    <source>
        <dbReference type="Proteomes" id="UP000264002"/>
    </source>
</evidence>
<reference evidence="8 9" key="2">
    <citation type="submission" date="2018-09" db="EMBL/GenBank/DDBJ databases">
        <title>Genome of Sphaerochaeta halotolerans strain 4-11.</title>
        <authorList>
            <person name="Nazina T.N."/>
            <person name="Sokolova D.S."/>
        </authorList>
    </citation>
    <scope>NUCLEOTIDE SEQUENCE [LARGE SCALE GENOMIC DNA]</scope>
    <source>
        <strain evidence="8 9">4-11</strain>
    </source>
</reference>
<keyword evidence="2" id="KW-0004">4Fe-4S</keyword>
<keyword evidence="3" id="KW-0479">Metal-binding</keyword>
<evidence type="ECO:0000256" key="6">
    <source>
        <dbReference type="ARBA" id="ARBA00023239"/>
    </source>
</evidence>
<name>A0A372MIY8_9SPIR</name>
<dbReference type="GO" id="GO:0051539">
    <property type="term" value="F:4 iron, 4 sulfur cluster binding"/>
    <property type="evidence" value="ECO:0007669"/>
    <property type="project" value="UniProtKB-KW"/>
</dbReference>
<dbReference type="PANTHER" id="PTHR30389:SF17">
    <property type="entry name" value="L(+)-TARTRATE DEHYDRATASE SUBUNIT ALPHA-RELATED"/>
    <property type="match status" value="1"/>
</dbReference>
<evidence type="ECO:0000256" key="4">
    <source>
        <dbReference type="ARBA" id="ARBA00023004"/>
    </source>
</evidence>
<keyword evidence="9" id="KW-1185">Reference proteome</keyword>
<keyword evidence="6" id="KW-0456">Lyase</keyword>
<dbReference type="InterPro" id="IPR004646">
    <property type="entry name" value="Fe-S_hydro-lyase_TtdA-typ_cat"/>
</dbReference>
<dbReference type="EMBL" id="QUWK01000002">
    <property type="protein sequence ID" value="RFU95767.1"/>
    <property type="molecule type" value="Genomic_DNA"/>
</dbReference>
<dbReference type="GO" id="GO:0046872">
    <property type="term" value="F:metal ion binding"/>
    <property type="evidence" value="ECO:0007669"/>
    <property type="project" value="UniProtKB-KW"/>
</dbReference>
<comment type="caution">
    <text evidence="8">The sequence shown here is derived from an EMBL/GenBank/DDBJ whole genome shotgun (WGS) entry which is preliminary data.</text>
</comment>
<dbReference type="InterPro" id="IPR051208">
    <property type="entry name" value="Class-I_Fumarase/Tartrate_DH"/>
</dbReference>
<dbReference type="NCBIfam" id="NF004885">
    <property type="entry name" value="PRK06246.1"/>
    <property type="match status" value="1"/>
</dbReference>
<evidence type="ECO:0000259" key="7">
    <source>
        <dbReference type="Pfam" id="PF05681"/>
    </source>
</evidence>
<protein>
    <submittedName>
        <fullName evidence="8">Fumarate hydratase</fullName>
    </submittedName>
</protein>
<comment type="similarity">
    <text evidence="1">Belongs to the class-I fumarase family.</text>
</comment>
<dbReference type="AlphaFoldDB" id="A0A372MIY8"/>